<organism evidence="1">
    <name type="scientific">marine sediment metagenome</name>
    <dbReference type="NCBI Taxonomy" id="412755"/>
    <lineage>
        <taxon>unclassified sequences</taxon>
        <taxon>metagenomes</taxon>
        <taxon>ecological metagenomes</taxon>
    </lineage>
</organism>
<dbReference type="EMBL" id="LAZR01016598">
    <property type="protein sequence ID" value="KKM03800.1"/>
    <property type="molecule type" value="Genomic_DNA"/>
</dbReference>
<reference evidence="1" key="1">
    <citation type="journal article" date="2015" name="Nature">
        <title>Complex archaea that bridge the gap between prokaryotes and eukaryotes.</title>
        <authorList>
            <person name="Spang A."/>
            <person name="Saw J.H."/>
            <person name="Jorgensen S.L."/>
            <person name="Zaremba-Niedzwiedzka K."/>
            <person name="Martijn J."/>
            <person name="Lind A.E."/>
            <person name="van Eijk R."/>
            <person name="Schleper C."/>
            <person name="Guy L."/>
            <person name="Ettema T.J."/>
        </authorList>
    </citation>
    <scope>NUCLEOTIDE SEQUENCE</scope>
</reference>
<sequence>ATRRHPQDFLRGTPERIRTPWARVDATDLFVNDTFTATNDAGSGSTET</sequence>
<feature type="non-terminal residue" evidence="1">
    <location>
        <position position="1"/>
    </location>
</feature>
<proteinExistence type="predicted"/>
<comment type="caution">
    <text evidence="1">The sequence shown here is derived from an EMBL/GenBank/DDBJ whole genome shotgun (WGS) entry which is preliminary data.</text>
</comment>
<dbReference type="AlphaFoldDB" id="A0A0F9GYE3"/>
<accession>A0A0F9GYE3</accession>
<gene>
    <name evidence="1" type="ORF">LCGC14_1770770</name>
</gene>
<protein>
    <submittedName>
        <fullName evidence="1">Uncharacterized protein</fullName>
    </submittedName>
</protein>
<name>A0A0F9GYE3_9ZZZZ</name>
<evidence type="ECO:0000313" key="1">
    <source>
        <dbReference type="EMBL" id="KKM03800.1"/>
    </source>
</evidence>